<keyword evidence="2" id="KW-1133">Transmembrane helix</keyword>
<proteinExistence type="predicted"/>
<feature type="transmembrane region" description="Helical" evidence="2">
    <location>
        <begin position="31"/>
        <end position="49"/>
    </location>
</feature>
<feature type="region of interest" description="Disordered" evidence="1">
    <location>
        <begin position="122"/>
        <end position="193"/>
    </location>
</feature>
<dbReference type="AlphaFoldDB" id="A0AAD9LW98"/>
<dbReference type="Proteomes" id="UP001232148">
    <property type="component" value="Unassembled WGS sequence"/>
</dbReference>
<evidence type="ECO:0000256" key="1">
    <source>
        <dbReference type="SAM" id="MobiDB-lite"/>
    </source>
</evidence>
<keyword evidence="2" id="KW-0812">Transmembrane</keyword>
<name>A0AAD9LW98_9PEZI</name>
<evidence type="ECO:0000313" key="3">
    <source>
        <dbReference type="EMBL" id="KAK2020638.1"/>
    </source>
</evidence>
<keyword evidence="4" id="KW-1185">Reference proteome</keyword>
<evidence type="ECO:0000313" key="4">
    <source>
        <dbReference type="Proteomes" id="UP001232148"/>
    </source>
</evidence>
<reference evidence="3" key="1">
    <citation type="submission" date="2021-06" db="EMBL/GenBank/DDBJ databases">
        <title>Comparative genomics, transcriptomics and evolutionary studies reveal genomic signatures of adaptation to plant cell wall in hemibiotrophic fungi.</title>
        <authorList>
            <consortium name="DOE Joint Genome Institute"/>
            <person name="Baroncelli R."/>
            <person name="Diaz J.F."/>
            <person name="Benocci T."/>
            <person name="Peng M."/>
            <person name="Battaglia E."/>
            <person name="Haridas S."/>
            <person name="Andreopoulos W."/>
            <person name="Labutti K."/>
            <person name="Pangilinan J."/>
            <person name="Floch G.L."/>
            <person name="Makela M.R."/>
            <person name="Henrissat B."/>
            <person name="Grigoriev I.V."/>
            <person name="Crouch J.A."/>
            <person name="De Vries R.P."/>
            <person name="Sukno S.A."/>
            <person name="Thon M.R."/>
        </authorList>
    </citation>
    <scope>NUCLEOTIDE SEQUENCE</scope>
    <source>
        <strain evidence="3">MAFF235873</strain>
    </source>
</reference>
<evidence type="ECO:0000256" key="2">
    <source>
        <dbReference type="SAM" id="Phobius"/>
    </source>
</evidence>
<protein>
    <submittedName>
        <fullName evidence="3">Uncharacterized protein</fullName>
    </submittedName>
</protein>
<comment type="caution">
    <text evidence="3">The sequence shown here is derived from an EMBL/GenBank/DDBJ whole genome shotgun (WGS) entry which is preliminary data.</text>
</comment>
<gene>
    <name evidence="3" type="ORF">LX32DRAFT_304252</name>
</gene>
<dbReference type="EMBL" id="MU843199">
    <property type="protein sequence ID" value="KAK2020638.1"/>
    <property type="molecule type" value="Genomic_DNA"/>
</dbReference>
<keyword evidence="2" id="KW-0472">Membrane</keyword>
<accession>A0AAD9LW98</accession>
<organism evidence="3 4">
    <name type="scientific">Colletotrichum zoysiae</name>
    <dbReference type="NCBI Taxonomy" id="1216348"/>
    <lineage>
        <taxon>Eukaryota</taxon>
        <taxon>Fungi</taxon>
        <taxon>Dikarya</taxon>
        <taxon>Ascomycota</taxon>
        <taxon>Pezizomycotina</taxon>
        <taxon>Sordariomycetes</taxon>
        <taxon>Hypocreomycetidae</taxon>
        <taxon>Glomerellales</taxon>
        <taxon>Glomerellaceae</taxon>
        <taxon>Colletotrichum</taxon>
        <taxon>Colletotrichum graminicola species complex</taxon>
    </lineage>
</organism>
<sequence>MWISARPTDVAAAYLAFPGNASRKNRVRGHWLSTPWWGFFFFFIYGGFFDKRKVCNHCSFRLSSWQTISGRGGRVGDFSFPSQILDSGAGASERKTLRYARRWVSQLSAFVLELWLCPPPPPDGGTSGPWGDREGRKMSASESTSAFRRLGCAPPPHGRKTGELRGGRLRLTPGGSRCGMQTARNGRPPGERR</sequence>